<reference evidence="4 5" key="1">
    <citation type="journal article" date="2019" name="Int. J. Syst. Evol. Microbiol.">
        <title>The Global Catalogue of Microorganisms (GCM) 10K type strain sequencing project: providing services to taxonomists for standard genome sequencing and annotation.</title>
        <authorList>
            <consortium name="The Broad Institute Genomics Platform"/>
            <consortium name="The Broad Institute Genome Sequencing Center for Infectious Disease"/>
            <person name="Wu L."/>
            <person name="Ma J."/>
        </authorList>
    </citation>
    <scope>NUCLEOTIDE SEQUENCE [LARGE SCALE GENOMIC DNA]</scope>
    <source>
        <strain evidence="4 5">CGMCC 1.10390</strain>
    </source>
</reference>
<dbReference type="InterPro" id="IPR001296">
    <property type="entry name" value="Glyco_trans_1"/>
</dbReference>
<dbReference type="EMBL" id="JBHUDO010000004">
    <property type="protein sequence ID" value="MFD1647728.1"/>
    <property type="molecule type" value="Genomic_DNA"/>
</dbReference>
<evidence type="ECO:0000256" key="1">
    <source>
        <dbReference type="SAM" id="MobiDB-lite"/>
    </source>
</evidence>
<dbReference type="AlphaFoldDB" id="A0ABD6DNX9"/>
<keyword evidence="4" id="KW-0808">Transferase</keyword>
<accession>A0ABD6DNX9</accession>
<sequence>MRVLVVSTAALGVKHVVHDVLSALVGDDDGSPADEYHYLTRPSMPVPDGVTVSTVGSAAMTDRLRDLEPAYLGYAILGFWVRAYHRLAREHAEYDAVWLHNPRLLPLLPEAAAEHCLVTYHNHLRGAKADYHDGLSRLYYRFFGAIENRGIRTKPGLRYTGVARDVVGELRVAGLPPERVRYVGNGVDVTRFAPERVADLDRERYPMLAPARIERTVSEPDGGGKGVYPPDGAVDGRDADSTADGDYSPTSPGREPIRLLSLGSLTEQKRPLSLLRFYEALRERNGVPCSLVLAGDGPRREAVERFVAEHDLPDVHLLGFVEEQQKPAIYAAADYFVLPSRYEGEPLALYEALASGLPALVSDLPVHRFVDEADCGRVLDFDHPTTAASSAATYLEQPNTRDSMNARTYATEQLSWETRATEYRDELRFVGGLPC</sequence>
<gene>
    <name evidence="4" type="ORF">ACFSBL_18710</name>
</gene>
<dbReference type="RefSeq" id="WP_256401792.1">
    <property type="nucleotide sequence ID" value="NZ_JANHJR010000004.1"/>
</dbReference>
<comment type="caution">
    <text evidence="4">The sequence shown here is derived from an EMBL/GenBank/DDBJ whole genome shotgun (WGS) entry which is preliminary data.</text>
</comment>
<dbReference type="InterPro" id="IPR028098">
    <property type="entry name" value="Glyco_trans_4-like_N"/>
</dbReference>
<keyword evidence="4" id="KW-0328">Glycosyltransferase</keyword>
<evidence type="ECO:0000259" key="2">
    <source>
        <dbReference type="Pfam" id="PF00534"/>
    </source>
</evidence>
<dbReference type="PANTHER" id="PTHR45947:SF3">
    <property type="entry name" value="SULFOQUINOVOSYL TRANSFERASE SQD2"/>
    <property type="match status" value="1"/>
</dbReference>
<proteinExistence type="predicted"/>
<evidence type="ECO:0000313" key="4">
    <source>
        <dbReference type="EMBL" id="MFD1647728.1"/>
    </source>
</evidence>
<protein>
    <submittedName>
        <fullName evidence="4">Glycosyltransferase family 4 protein</fullName>
        <ecNumber evidence="4">2.4.-.-</ecNumber>
    </submittedName>
</protein>
<keyword evidence="5" id="KW-1185">Reference proteome</keyword>
<evidence type="ECO:0000259" key="3">
    <source>
        <dbReference type="Pfam" id="PF13439"/>
    </source>
</evidence>
<dbReference type="InterPro" id="IPR050194">
    <property type="entry name" value="Glycosyltransferase_grp1"/>
</dbReference>
<feature type="domain" description="Glycosyl transferase family 1" evidence="2">
    <location>
        <begin position="255"/>
        <end position="409"/>
    </location>
</feature>
<dbReference type="PANTHER" id="PTHR45947">
    <property type="entry name" value="SULFOQUINOVOSYL TRANSFERASE SQD2"/>
    <property type="match status" value="1"/>
</dbReference>
<organism evidence="4 5">
    <name type="scientific">Haloarchaeobius litoreus</name>
    <dbReference type="NCBI Taxonomy" id="755306"/>
    <lineage>
        <taxon>Archaea</taxon>
        <taxon>Methanobacteriati</taxon>
        <taxon>Methanobacteriota</taxon>
        <taxon>Stenosarchaea group</taxon>
        <taxon>Halobacteria</taxon>
        <taxon>Halobacteriales</taxon>
        <taxon>Halorubellaceae</taxon>
        <taxon>Haloarchaeobius</taxon>
    </lineage>
</organism>
<dbReference type="Pfam" id="PF13439">
    <property type="entry name" value="Glyco_transf_4"/>
    <property type="match status" value="1"/>
</dbReference>
<feature type="domain" description="Glycosyltransferase subfamily 4-like N-terminal" evidence="3">
    <location>
        <begin position="71"/>
        <end position="191"/>
    </location>
</feature>
<dbReference type="Gene3D" id="3.40.50.2000">
    <property type="entry name" value="Glycogen Phosphorylase B"/>
    <property type="match status" value="3"/>
</dbReference>
<name>A0ABD6DNX9_9EURY</name>
<dbReference type="EC" id="2.4.-.-" evidence="4"/>
<evidence type="ECO:0000313" key="5">
    <source>
        <dbReference type="Proteomes" id="UP001597034"/>
    </source>
</evidence>
<dbReference type="CDD" id="cd03801">
    <property type="entry name" value="GT4_PimA-like"/>
    <property type="match status" value="1"/>
</dbReference>
<feature type="region of interest" description="Disordered" evidence="1">
    <location>
        <begin position="216"/>
        <end position="255"/>
    </location>
</feature>
<dbReference type="Proteomes" id="UP001597034">
    <property type="component" value="Unassembled WGS sequence"/>
</dbReference>
<dbReference type="Pfam" id="PF00534">
    <property type="entry name" value="Glycos_transf_1"/>
    <property type="match status" value="1"/>
</dbReference>
<dbReference type="GO" id="GO:0016757">
    <property type="term" value="F:glycosyltransferase activity"/>
    <property type="evidence" value="ECO:0007669"/>
    <property type="project" value="UniProtKB-KW"/>
</dbReference>
<dbReference type="SUPFAM" id="SSF53756">
    <property type="entry name" value="UDP-Glycosyltransferase/glycogen phosphorylase"/>
    <property type="match status" value="1"/>
</dbReference>